<feature type="domain" description="LysM" evidence="4">
    <location>
        <begin position="350"/>
        <end position="394"/>
    </location>
</feature>
<dbReference type="PANTHER" id="PTHR33734:SF22">
    <property type="entry name" value="MEMBRANE-BOUND LYTIC MUREIN TRANSGLYCOSYLASE D"/>
    <property type="match status" value="1"/>
</dbReference>
<dbReference type="Pfam" id="PF01476">
    <property type="entry name" value="LysM"/>
    <property type="match status" value="7"/>
</dbReference>
<dbReference type="SMART" id="SM00257">
    <property type="entry name" value="LysM"/>
    <property type="match status" value="7"/>
</dbReference>
<dbReference type="InterPro" id="IPR018392">
    <property type="entry name" value="LysM"/>
</dbReference>
<dbReference type="GO" id="GO:0008932">
    <property type="term" value="F:lytic endotransglycosylase activity"/>
    <property type="evidence" value="ECO:0007669"/>
    <property type="project" value="TreeGrafter"/>
</dbReference>
<keyword evidence="3" id="KW-0732">Signal</keyword>
<sequence length="923" mass="99048">MTPRIAFAIAFAFTCGAASSDEATSLASISQAPPSAGLSQAGTAAWQLDPEGVLPVIELPASKPLAETIDLTAQPEEIFHRMRQGFSMPNLNSPLVLHHQQWYLNHPESLRRMVERSSRYLHHIVEELDKRGMPMELALLPMVESAYNPTAYSRSHASGLWQFVPATGRQYKLEQNWWVDERRDIVASTAAALDYLQYIYDLHGDWHLALASYNWGEGAVGKAINKNRANGLPTDYLSLTMPEETRHYVPKLQALKNVFSNPNILANLNIRGVPNRPYFTTVTKTANIDVKLAAQLAEMPVKEFVALNPAHNRPVIKSETPMVIPADKVDTFISNLEAHEESEKPLSSWQAYTLRAGDRLEEVAPRFGMTVANLKAVNGINGRIRLAPGLTLLVAGQEGAEPADLAGLPEQPQVAEPPRLAPPSPRLAPPEPAPVAVTRTHTVQKGETLLKVAQRYDMSVAELKQLNKLRVDQVNAGVKLAVAAPEHNGKPAAAGAPPVLAAVDGKRAETRAEPTPPAATRSHTVGKGETLAQVASRYDMSVAELKQLNKLRGDQVNAGVKLAVAAPEHNGKPAAAGASPVLAAVDGKRAETRAEPTPPAATRSHTVGKGETLAQVASRYDMSVAELKQLNKLRGDRVNAGVKLTVAAPEHNGKPAAAGAPPALAAVDSKRAEARAEPAPPAATRSHTVGKGETLAQVASRYDMSVAELKQLNKLRGDQVNAGVKLAVAAPEHNGKPAAAGAPPALAAVDSKRAEARAEPAPPAATRSHTVGKGETLAQVASRYDMSVAELKQLNKLRVDQVNAGVKLAVAAPEPVSKVPAGKSRIEATEIESRHGKADSRQTLAKAEARTGKKAEDSSDTSRPAGKKQARQAQYTIRHGDTLVSIARQFRVEKDDLLRWNRIQGHEIKPGQTLTIQLVQNML</sequence>
<dbReference type="AlphaFoldDB" id="A0A5S4EQD2"/>
<proteinExistence type="inferred from homology"/>
<feature type="compositionally biased region" description="Basic and acidic residues" evidence="2">
    <location>
        <begin position="847"/>
        <end position="857"/>
    </location>
</feature>
<dbReference type="InterPro" id="IPR036779">
    <property type="entry name" value="LysM_dom_sf"/>
</dbReference>
<dbReference type="RefSeq" id="WP_138677715.1">
    <property type="nucleotide sequence ID" value="NZ_SWAD01000020.1"/>
</dbReference>
<evidence type="ECO:0000259" key="4">
    <source>
        <dbReference type="PROSITE" id="PS51782"/>
    </source>
</evidence>
<dbReference type="GO" id="GO:0016020">
    <property type="term" value="C:membrane"/>
    <property type="evidence" value="ECO:0007669"/>
    <property type="project" value="InterPro"/>
</dbReference>
<dbReference type="Pfam" id="PF01464">
    <property type="entry name" value="SLT"/>
    <property type="match status" value="1"/>
</dbReference>
<dbReference type="SUPFAM" id="SSF54106">
    <property type="entry name" value="LysM domain"/>
    <property type="match status" value="7"/>
</dbReference>
<feature type="chain" id="PRO_5024277243" evidence="3">
    <location>
        <begin position="21"/>
        <end position="923"/>
    </location>
</feature>
<feature type="domain" description="LysM" evidence="4">
    <location>
        <begin position="603"/>
        <end position="646"/>
    </location>
</feature>
<dbReference type="InterPro" id="IPR008258">
    <property type="entry name" value="Transglycosylase_SLT_dom_1"/>
</dbReference>
<feature type="region of interest" description="Disordered" evidence="2">
    <location>
        <begin position="829"/>
        <end position="874"/>
    </location>
</feature>
<gene>
    <name evidence="5" type="ORF">ACCUM_2857</name>
</gene>
<keyword evidence="6" id="KW-1185">Reference proteome</keyword>
<reference evidence="5 6" key="1">
    <citation type="submission" date="2019-04" db="EMBL/GenBank/DDBJ databases">
        <title>A novel phosphate-accumulating bacterium identified in bioreactor for phosphate removal from wastewater.</title>
        <authorList>
            <person name="Kotlyarov R.Y."/>
            <person name="Beletsky A.V."/>
            <person name="Kallistova A.Y."/>
            <person name="Dorofeev A.G."/>
            <person name="Nikolaev Y.Y."/>
            <person name="Pimenov N.V."/>
            <person name="Ravin N.V."/>
            <person name="Mardanov A.V."/>
        </authorList>
    </citation>
    <scope>NUCLEOTIDE SEQUENCE [LARGE SCALE GENOMIC DNA]</scope>
    <source>
        <strain evidence="5 6">Bin19</strain>
    </source>
</reference>
<comment type="caution">
    <text evidence="5">The sequence shown here is derived from an EMBL/GenBank/DDBJ whole genome shotgun (WGS) entry which is preliminary data.</text>
</comment>
<feature type="compositionally biased region" description="Pro residues" evidence="2">
    <location>
        <begin position="419"/>
        <end position="433"/>
    </location>
</feature>
<accession>A0A5S4EQD2</accession>
<evidence type="ECO:0000313" key="6">
    <source>
        <dbReference type="Proteomes" id="UP000306324"/>
    </source>
</evidence>
<dbReference type="EMBL" id="SWAD01000020">
    <property type="protein sequence ID" value="TMQ77656.1"/>
    <property type="molecule type" value="Genomic_DNA"/>
</dbReference>
<dbReference type="InterPro" id="IPR023346">
    <property type="entry name" value="Lysozyme-like_dom_sf"/>
</dbReference>
<evidence type="ECO:0000313" key="5">
    <source>
        <dbReference type="EMBL" id="TMQ77656.1"/>
    </source>
</evidence>
<protein>
    <submittedName>
        <fullName evidence="5">Membrane-bound lytic murein transglycosylase D</fullName>
    </submittedName>
</protein>
<dbReference type="Gene3D" id="1.10.530.10">
    <property type="match status" value="1"/>
</dbReference>
<dbReference type="Gene3D" id="3.10.350.10">
    <property type="entry name" value="LysM domain"/>
    <property type="match status" value="7"/>
</dbReference>
<dbReference type="CDD" id="cd16894">
    <property type="entry name" value="MltD-like"/>
    <property type="match status" value="1"/>
</dbReference>
<dbReference type="PROSITE" id="PS00922">
    <property type="entry name" value="TRANSGLYCOSYLASE"/>
    <property type="match status" value="1"/>
</dbReference>
<dbReference type="InterPro" id="IPR000189">
    <property type="entry name" value="Transglyc_AS"/>
</dbReference>
<feature type="region of interest" description="Disordered" evidence="2">
    <location>
        <begin position="403"/>
        <end position="433"/>
    </location>
</feature>
<dbReference type="PANTHER" id="PTHR33734">
    <property type="entry name" value="LYSM DOMAIN-CONTAINING GPI-ANCHORED PROTEIN 2"/>
    <property type="match status" value="1"/>
</dbReference>
<evidence type="ECO:0000256" key="3">
    <source>
        <dbReference type="SAM" id="SignalP"/>
    </source>
</evidence>
<feature type="signal peptide" evidence="3">
    <location>
        <begin position="1"/>
        <end position="20"/>
    </location>
</feature>
<organism evidence="5 6">
    <name type="scientific">Candidatus Accumulibacter phosphatis</name>
    <dbReference type="NCBI Taxonomy" id="327160"/>
    <lineage>
        <taxon>Bacteria</taxon>
        <taxon>Pseudomonadati</taxon>
        <taxon>Pseudomonadota</taxon>
        <taxon>Betaproteobacteria</taxon>
        <taxon>Candidatus Accumulibacter</taxon>
    </lineage>
</organism>
<dbReference type="PROSITE" id="PS51782">
    <property type="entry name" value="LYSM"/>
    <property type="match status" value="7"/>
</dbReference>
<feature type="domain" description="LysM" evidence="4">
    <location>
        <begin position="439"/>
        <end position="482"/>
    </location>
</feature>
<dbReference type="CDD" id="cd00118">
    <property type="entry name" value="LysM"/>
    <property type="match status" value="6"/>
</dbReference>
<evidence type="ECO:0000256" key="1">
    <source>
        <dbReference type="ARBA" id="ARBA00007734"/>
    </source>
</evidence>
<dbReference type="SUPFAM" id="SSF53955">
    <property type="entry name" value="Lysozyme-like"/>
    <property type="match status" value="1"/>
</dbReference>
<evidence type="ECO:0000256" key="2">
    <source>
        <dbReference type="SAM" id="MobiDB-lite"/>
    </source>
</evidence>
<feature type="domain" description="LysM" evidence="4">
    <location>
        <begin position="685"/>
        <end position="728"/>
    </location>
</feature>
<feature type="domain" description="LysM" evidence="4">
    <location>
        <begin position="767"/>
        <end position="810"/>
    </location>
</feature>
<name>A0A5S4EQD2_9PROT</name>
<feature type="domain" description="LysM" evidence="4">
    <location>
        <begin position="873"/>
        <end position="916"/>
    </location>
</feature>
<comment type="similarity">
    <text evidence="1">Belongs to the transglycosylase Slt family.</text>
</comment>
<feature type="compositionally biased region" description="Basic and acidic residues" evidence="2">
    <location>
        <begin position="829"/>
        <end position="840"/>
    </location>
</feature>
<dbReference type="OrthoDB" id="9815002at2"/>
<feature type="domain" description="LysM" evidence="4">
    <location>
        <begin position="521"/>
        <end position="564"/>
    </location>
</feature>
<dbReference type="Proteomes" id="UP000306324">
    <property type="component" value="Unassembled WGS sequence"/>
</dbReference>
<dbReference type="GO" id="GO:0000270">
    <property type="term" value="P:peptidoglycan metabolic process"/>
    <property type="evidence" value="ECO:0007669"/>
    <property type="project" value="InterPro"/>
</dbReference>